<dbReference type="EMBL" id="CP077090">
    <property type="protein sequence ID" value="QXI11241.1"/>
    <property type="molecule type" value="Genomic_DNA"/>
</dbReference>
<feature type="chain" id="PRO_5038703045" evidence="1">
    <location>
        <begin position="22"/>
        <end position="154"/>
    </location>
</feature>
<protein>
    <submittedName>
        <fullName evidence="2">Sn-glycerol-3-phosphate transporter</fullName>
    </submittedName>
</protein>
<organism evidence="2 3">
    <name type="scientific">Pseudomonas zeae</name>
    <dbReference type="NCBI Taxonomy" id="2745510"/>
    <lineage>
        <taxon>Bacteria</taxon>
        <taxon>Pseudomonadati</taxon>
        <taxon>Pseudomonadota</taxon>
        <taxon>Gammaproteobacteria</taxon>
        <taxon>Pseudomonadales</taxon>
        <taxon>Pseudomonadaceae</taxon>
        <taxon>Pseudomonas</taxon>
    </lineage>
</organism>
<evidence type="ECO:0000313" key="2">
    <source>
        <dbReference type="EMBL" id="QXI11241.1"/>
    </source>
</evidence>
<name>A0A9E6TAV2_9PSED</name>
<evidence type="ECO:0000256" key="1">
    <source>
        <dbReference type="SAM" id="SignalP"/>
    </source>
</evidence>
<sequence>MSNLKLISILGLTLVSFLTQANEADNWYLQTSVYTMHFNPAPEHNNNQKLIGLEYRDELNRIAGGATFRNSFNQRSNYAYAGKRFDSEQSPFYLKVTGGFIQGYRGEYKDKIPLNRYGAAPAIIPSAGLKVGKIGGEVVLLGNSALMINLGVYL</sequence>
<dbReference type="AlphaFoldDB" id="A0A9E6TAV2"/>
<dbReference type="KEGG" id="pze:HU754_026215"/>
<dbReference type="Proteomes" id="UP000627092">
    <property type="component" value="Chromosome"/>
</dbReference>
<proteinExistence type="predicted"/>
<reference evidence="2" key="2">
    <citation type="journal article" date="2021" name="Microorganisms">
        <title>The Ever-Expanding Pseudomonas Genus: Description of 43 New Species and Partition of the Pseudomonas putida Group.</title>
        <authorList>
            <person name="Girard L."/>
            <person name="Lood C."/>
            <person name="Hofte M."/>
            <person name="Vandamme P."/>
            <person name="Rokni-Zadeh H."/>
            <person name="van Noort V."/>
            <person name="Lavigne R."/>
            <person name="De Mot R."/>
        </authorList>
    </citation>
    <scope>NUCLEOTIDE SEQUENCE</scope>
    <source>
        <strain evidence="2">OE 48.2</strain>
    </source>
</reference>
<evidence type="ECO:0000313" key="3">
    <source>
        <dbReference type="Proteomes" id="UP000627092"/>
    </source>
</evidence>
<gene>
    <name evidence="2" type="ORF">HU754_026215</name>
</gene>
<reference evidence="2" key="1">
    <citation type="journal article" date="2020" name="Microorganisms">
        <title>Reliable Identification of Environmental Pseudomonas Isolates Using the rpoD Gene.</title>
        <authorList>
            <consortium name="The Broad Institute Genome Sequencing Platform"/>
            <person name="Girard L."/>
            <person name="Lood C."/>
            <person name="Rokni-Zadeh H."/>
            <person name="van Noort V."/>
            <person name="Lavigne R."/>
            <person name="De Mot R."/>
        </authorList>
    </citation>
    <scope>NUCLEOTIDE SEQUENCE</scope>
    <source>
        <strain evidence="2">OE 48.2</strain>
    </source>
</reference>
<feature type="signal peptide" evidence="1">
    <location>
        <begin position="1"/>
        <end position="21"/>
    </location>
</feature>
<accession>A0A9E6TAV2</accession>
<keyword evidence="1" id="KW-0732">Signal</keyword>